<organism evidence="2 3">
    <name type="scientific">Sorghum bicolor</name>
    <name type="common">Sorghum</name>
    <name type="synonym">Sorghum vulgare</name>
    <dbReference type="NCBI Taxonomy" id="4558"/>
    <lineage>
        <taxon>Eukaryota</taxon>
        <taxon>Viridiplantae</taxon>
        <taxon>Streptophyta</taxon>
        <taxon>Embryophyta</taxon>
        <taxon>Tracheophyta</taxon>
        <taxon>Spermatophyta</taxon>
        <taxon>Magnoliopsida</taxon>
        <taxon>Liliopsida</taxon>
        <taxon>Poales</taxon>
        <taxon>Poaceae</taxon>
        <taxon>PACMAD clade</taxon>
        <taxon>Panicoideae</taxon>
        <taxon>Andropogonodae</taxon>
        <taxon>Andropogoneae</taxon>
        <taxon>Sorghinae</taxon>
        <taxon>Sorghum</taxon>
    </lineage>
</organism>
<feature type="region of interest" description="Disordered" evidence="1">
    <location>
        <begin position="32"/>
        <end position="84"/>
    </location>
</feature>
<dbReference type="Gramene" id="KXG20662">
    <property type="protein sequence ID" value="KXG20662"/>
    <property type="gene ID" value="SORBI_3010G234300"/>
</dbReference>
<evidence type="ECO:0000313" key="2">
    <source>
        <dbReference type="EMBL" id="KXG20662.1"/>
    </source>
</evidence>
<protein>
    <submittedName>
        <fullName evidence="2">Uncharacterized protein</fullName>
    </submittedName>
</protein>
<dbReference type="Proteomes" id="UP000000768">
    <property type="component" value="Chromosome 10"/>
</dbReference>
<dbReference type="InParanoid" id="A0A194YL40"/>
<proteinExistence type="predicted"/>
<feature type="compositionally biased region" description="Low complexity" evidence="1">
    <location>
        <begin position="32"/>
        <end position="43"/>
    </location>
</feature>
<reference evidence="2 3" key="1">
    <citation type="journal article" date="2009" name="Nature">
        <title>The Sorghum bicolor genome and the diversification of grasses.</title>
        <authorList>
            <person name="Paterson A.H."/>
            <person name="Bowers J.E."/>
            <person name="Bruggmann R."/>
            <person name="Dubchak I."/>
            <person name="Grimwood J."/>
            <person name="Gundlach H."/>
            <person name="Haberer G."/>
            <person name="Hellsten U."/>
            <person name="Mitros T."/>
            <person name="Poliakov A."/>
            <person name="Schmutz J."/>
            <person name="Spannagl M."/>
            <person name="Tang H."/>
            <person name="Wang X."/>
            <person name="Wicker T."/>
            <person name="Bharti A.K."/>
            <person name="Chapman J."/>
            <person name="Feltus F.A."/>
            <person name="Gowik U."/>
            <person name="Grigoriev I.V."/>
            <person name="Lyons E."/>
            <person name="Maher C.A."/>
            <person name="Martis M."/>
            <person name="Narechania A."/>
            <person name="Otillar R.P."/>
            <person name="Penning B.W."/>
            <person name="Salamov A.A."/>
            <person name="Wang Y."/>
            <person name="Zhang L."/>
            <person name="Carpita N.C."/>
            <person name="Freeling M."/>
            <person name="Gingle A.R."/>
            <person name="Hash C.T."/>
            <person name="Keller B."/>
            <person name="Klein P."/>
            <person name="Kresovich S."/>
            <person name="McCann M.C."/>
            <person name="Ming R."/>
            <person name="Peterson D.G."/>
            <person name="Mehboob-ur-Rahman"/>
            <person name="Ware D."/>
            <person name="Westhoff P."/>
            <person name="Mayer K.F."/>
            <person name="Messing J."/>
            <person name="Rokhsar D.S."/>
        </authorList>
    </citation>
    <scope>NUCLEOTIDE SEQUENCE [LARGE SCALE GENOMIC DNA]</scope>
    <source>
        <strain evidence="3">cv. BTx623</strain>
    </source>
</reference>
<dbReference type="AlphaFoldDB" id="A0A194YL40"/>
<accession>A0A194YL40</accession>
<reference evidence="3" key="2">
    <citation type="journal article" date="2018" name="Plant J.">
        <title>The Sorghum bicolor reference genome: improved assembly, gene annotations, a transcriptome atlas, and signatures of genome organization.</title>
        <authorList>
            <person name="McCormick R.F."/>
            <person name="Truong S.K."/>
            <person name="Sreedasyam A."/>
            <person name="Jenkins J."/>
            <person name="Shu S."/>
            <person name="Sims D."/>
            <person name="Kennedy M."/>
            <person name="Amirebrahimi M."/>
            <person name="Weers B.D."/>
            <person name="McKinley B."/>
            <person name="Mattison A."/>
            <person name="Morishige D.T."/>
            <person name="Grimwood J."/>
            <person name="Schmutz J."/>
            <person name="Mullet J.E."/>
        </authorList>
    </citation>
    <scope>NUCLEOTIDE SEQUENCE [LARGE SCALE GENOMIC DNA]</scope>
    <source>
        <strain evidence="3">cv. BTx623</strain>
    </source>
</reference>
<dbReference type="EMBL" id="CM000769">
    <property type="protein sequence ID" value="KXG20662.1"/>
    <property type="molecule type" value="Genomic_DNA"/>
</dbReference>
<name>A0A194YL40_SORBI</name>
<evidence type="ECO:0000256" key="1">
    <source>
        <dbReference type="SAM" id="MobiDB-lite"/>
    </source>
</evidence>
<keyword evidence="3" id="KW-1185">Reference proteome</keyword>
<sequence>MPSSSSLSPLSLLASCAARRRLACCSCSPCFSSSARRLPPRQLRPGRGHLQRSPPSSAPTSLGRPSPPLQLHLRHGGNQPPSPAALLWMKTLMSGR</sequence>
<gene>
    <name evidence="2" type="ORF">SORBI_3010G234300</name>
</gene>
<evidence type="ECO:0000313" key="3">
    <source>
        <dbReference type="Proteomes" id="UP000000768"/>
    </source>
</evidence>